<feature type="region of interest" description="Disordered" evidence="1">
    <location>
        <begin position="30"/>
        <end position="50"/>
    </location>
</feature>
<reference evidence="2" key="1">
    <citation type="journal article" date="2018" name="BMC Genomics">
        <title>Comparative genomics of the wheat fungal pathogen Pyrenophora tritici-repentis reveals chromosomal variations and genome plasticity.</title>
        <authorList>
            <person name="Moolhuijzen P."/>
            <person name="See P.T."/>
            <person name="Hane J.K."/>
            <person name="Shi G."/>
            <person name="Liu Z."/>
            <person name="Oliver R.P."/>
            <person name="Moffat C.S."/>
        </authorList>
    </citation>
    <scope>NUCLEOTIDE SEQUENCE [LARGE SCALE GENOMIC DNA]</scope>
    <source>
        <strain evidence="2">M4</strain>
    </source>
</reference>
<organism evidence="2 3">
    <name type="scientific">Pyrenophora tritici-repentis</name>
    <dbReference type="NCBI Taxonomy" id="45151"/>
    <lineage>
        <taxon>Eukaryota</taxon>
        <taxon>Fungi</taxon>
        <taxon>Dikarya</taxon>
        <taxon>Ascomycota</taxon>
        <taxon>Pezizomycotina</taxon>
        <taxon>Dothideomycetes</taxon>
        <taxon>Pleosporomycetidae</taxon>
        <taxon>Pleosporales</taxon>
        <taxon>Pleosporineae</taxon>
        <taxon>Pleosporaceae</taxon>
        <taxon>Pyrenophora</taxon>
    </lineage>
</organism>
<comment type="caution">
    <text evidence="2">The sequence shown here is derived from an EMBL/GenBank/DDBJ whole genome shotgun (WGS) entry which is preliminary data.</text>
</comment>
<dbReference type="EMBL" id="NQIK02000008">
    <property type="protein sequence ID" value="KAF7567573.1"/>
    <property type="molecule type" value="Genomic_DNA"/>
</dbReference>
<proteinExistence type="predicted"/>
<accession>A0A317B2E6</accession>
<protein>
    <submittedName>
        <fullName evidence="2">Uncharacterized protein</fullName>
    </submittedName>
</protein>
<sequence>MSASTPSASTASERRTLTWEEYGVVPVPQRKPLLTPEEEQEKLKQRKAEM</sequence>
<dbReference type="AlphaFoldDB" id="A0A317B2E6"/>
<dbReference type="Proteomes" id="UP000245464">
    <property type="component" value="Chromosome 8"/>
</dbReference>
<name>A0A317B2E6_9PLEO</name>
<evidence type="ECO:0000313" key="3">
    <source>
        <dbReference type="Proteomes" id="UP000245464"/>
    </source>
</evidence>
<evidence type="ECO:0000313" key="2">
    <source>
        <dbReference type="EMBL" id="KAF7567573.1"/>
    </source>
</evidence>
<feature type="compositionally biased region" description="Basic and acidic residues" evidence="1">
    <location>
        <begin position="41"/>
        <end position="50"/>
    </location>
</feature>
<dbReference type="KEGG" id="ptrr:6345804"/>
<dbReference type="GeneID" id="6345804"/>
<dbReference type="RefSeq" id="XP_001937864.2">
    <property type="nucleotide sequence ID" value="XM_001937829.2"/>
</dbReference>
<gene>
    <name evidence="2" type="ORF">PtrM4_141640</name>
</gene>
<evidence type="ECO:0000256" key="1">
    <source>
        <dbReference type="SAM" id="MobiDB-lite"/>
    </source>
</evidence>